<organism evidence="1 2">
    <name type="scientific">Rhizobium metallidurans</name>
    <dbReference type="NCBI Taxonomy" id="1265931"/>
    <lineage>
        <taxon>Bacteria</taxon>
        <taxon>Pseudomonadati</taxon>
        <taxon>Pseudomonadota</taxon>
        <taxon>Alphaproteobacteria</taxon>
        <taxon>Hyphomicrobiales</taxon>
        <taxon>Rhizobiaceae</taxon>
        <taxon>Rhizobium/Agrobacterium group</taxon>
        <taxon>Rhizobium</taxon>
    </lineage>
</organism>
<name>A0A7W6GCP5_9HYPH</name>
<proteinExistence type="predicted"/>
<accession>A0A7W6GCP5</accession>
<comment type="caution">
    <text evidence="1">The sequence shown here is derived from an EMBL/GenBank/DDBJ whole genome shotgun (WGS) entry which is preliminary data.</text>
</comment>
<dbReference type="RefSeq" id="WP_183901543.1">
    <property type="nucleotide sequence ID" value="NZ_JACIDW010000013.1"/>
</dbReference>
<gene>
    <name evidence="1" type="ORF">GGQ67_003720</name>
</gene>
<dbReference type="Proteomes" id="UP000582090">
    <property type="component" value="Unassembled WGS sequence"/>
</dbReference>
<dbReference type="EMBL" id="JACIDW010000013">
    <property type="protein sequence ID" value="MBB3966039.1"/>
    <property type="molecule type" value="Genomic_DNA"/>
</dbReference>
<sequence length="82" mass="9262">MREIYRPFVTSDDPDREVRCQDAMQFAFEDLAQACVASGWSERESMEAIISLAEERLRVIGANDDAKQLLDVLKKMIQAPAA</sequence>
<protein>
    <submittedName>
        <fullName evidence="1">Uncharacterized protein</fullName>
    </submittedName>
</protein>
<dbReference type="AlphaFoldDB" id="A0A7W6GCP5"/>
<reference evidence="1 2" key="1">
    <citation type="submission" date="2020-08" db="EMBL/GenBank/DDBJ databases">
        <title>Genomic Encyclopedia of Type Strains, Phase IV (KMG-IV): sequencing the most valuable type-strain genomes for metagenomic binning, comparative biology and taxonomic classification.</title>
        <authorList>
            <person name="Goeker M."/>
        </authorList>
    </citation>
    <scope>NUCLEOTIDE SEQUENCE [LARGE SCALE GENOMIC DNA]</scope>
    <source>
        <strain evidence="1 2">DSM 26575</strain>
    </source>
</reference>
<keyword evidence="2" id="KW-1185">Reference proteome</keyword>
<evidence type="ECO:0000313" key="2">
    <source>
        <dbReference type="Proteomes" id="UP000582090"/>
    </source>
</evidence>
<evidence type="ECO:0000313" key="1">
    <source>
        <dbReference type="EMBL" id="MBB3966039.1"/>
    </source>
</evidence>